<dbReference type="PROSITE" id="PS51257">
    <property type="entry name" value="PROKAR_LIPOPROTEIN"/>
    <property type="match status" value="1"/>
</dbReference>
<keyword evidence="3" id="KW-1185">Reference proteome</keyword>
<dbReference type="Proteomes" id="UP000005952">
    <property type="component" value="Chromosome"/>
</dbReference>
<evidence type="ECO:0000313" key="2">
    <source>
        <dbReference type="EMBL" id="AGK59675.1"/>
    </source>
</evidence>
<organism evidence="2 3">
    <name type="scientific">Hyphomicrobium denitrificans 1NES1</name>
    <dbReference type="NCBI Taxonomy" id="670307"/>
    <lineage>
        <taxon>Bacteria</taxon>
        <taxon>Pseudomonadati</taxon>
        <taxon>Pseudomonadota</taxon>
        <taxon>Alphaproteobacteria</taxon>
        <taxon>Hyphomicrobiales</taxon>
        <taxon>Hyphomicrobiaceae</taxon>
        <taxon>Hyphomicrobium</taxon>
    </lineage>
</organism>
<dbReference type="HOGENOM" id="CLU_114847_0_0_5"/>
<dbReference type="STRING" id="670307.HYPDE_40033"/>
<gene>
    <name evidence="2" type="ORF">HYPDE_40033</name>
</gene>
<dbReference type="EMBL" id="CP005587">
    <property type="protein sequence ID" value="AGK59675.1"/>
    <property type="molecule type" value="Genomic_DNA"/>
</dbReference>
<evidence type="ECO:0000256" key="1">
    <source>
        <dbReference type="SAM" id="SignalP"/>
    </source>
</evidence>
<dbReference type="RefSeq" id="WP_015599690.1">
    <property type="nucleotide sequence ID" value="NC_021172.1"/>
</dbReference>
<reference evidence="2 3" key="1">
    <citation type="journal article" date="2013" name="Genome Announc.">
        <title>Genome sequences for three denitrifying bacterial strains isolated from a uranium- and nitrate-contaminated subsurface environment.</title>
        <authorList>
            <person name="Venkatramanan R."/>
            <person name="Prakash O."/>
            <person name="Woyke T."/>
            <person name="Chain P."/>
            <person name="Goodwin L.A."/>
            <person name="Watson D."/>
            <person name="Brooks S."/>
            <person name="Kostka J.E."/>
            <person name="Green S.J."/>
        </authorList>
    </citation>
    <scope>NUCLEOTIDE SEQUENCE [LARGE SCALE GENOMIC DNA]</scope>
    <source>
        <strain evidence="2 3">1NES1</strain>
    </source>
</reference>
<feature type="chain" id="PRO_5004105556" evidence="1">
    <location>
        <begin position="23"/>
        <end position="173"/>
    </location>
</feature>
<feature type="signal peptide" evidence="1">
    <location>
        <begin position="1"/>
        <end position="22"/>
    </location>
</feature>
<name>N0BHP2_9HYPH</name>
<protein>
    <submittedName>
        <fullName evidence="2">Uncharacterized protein</fullName>
    </submittedName>
</protein>
<sequence>MKKSIFTALGAATLLLSFNAYAAASGGCESFAWPVTTELQWLKAADSEAVISGSTLKELPAKAVSLSLLPMDKVAFPVAPTSRRKNADGKRYGGMVTFDSIGDPGIYQVSLPVAGWIDVVQGGKTIKPAAHTSKMDCDGVRKSVRFDIGPGPVAIEISGIPADTVKFAIRRGE</sequence>
<evidence type="ECO:0000313" key="3">
    <source>
        <dbReference type="Proteomes" id="UP000005952"/>
    </source>
</evidence>
<dbReference type="eggNOG" id="ENOG503306E">
    <property type="taxonomic scope" value="Bacteria"/>
</dbReference>
<keyword evidence="1" id="KW-0732">Signal</keyword>
<dbReference type="AlphaFoldDB" id="N0BHP2"/>
<dbReference type="OrthoDB" id="7376020at2"/>
<accession>N0BHP2</accession>
<proteinExistence type="predicted"/>
<dbReference type="KEGG" id="hdt:HYPDE_40033"/>